<evidence type="ECO:0000313" key="2">
    <source>
        <dbReference type="Proteomes" id="UP000598996"/>
    </source>
</evidence>
<dbReference type="EMBL" id="JAENHO010000007">
    <property type="protein sequence ID" value="MBL7257889.1"/>
    <property type="molecule type" value="Genomic_DNA"/>
</dbReference>
<keyword evidence="2" id="KW-1185">Reference proteome</keyword>
<gene>
    <name evidence="1" type="ORF">JKJ07_26645</name>
</gene>
<sequence>MPIRSDLLALAQDDPDVTGAATIRSGILPGEQERWSDDVLIFAVRGPAAPVLTRWTGVLHDRFGVLHSFGIEPGRRLFLLPSGDEVDLAFRPAAEFAPRDHSWRTVFGQAGPLLAAPPADRDRLIGLGWHHCIRARAAIDRGLHWEVVRSIGLVRDQTLALAALRRGQDTDLPLEATLVRSLARREQRRALDEAAGALDRELAMIDVRLGLRELVELTP</sequence>
<evidence type="ECO:0000313" key="1">
    <source>
        <dbReference type="EMBL" id="MBL7257889.1"/>
    </source>
</evidence>
<dbReference type="Proteomes" id="UP000598996">
    <property type="component" value="Unassembled WGS sequence"/>
</dbReference>
<accession>A0ABS1VTX1</accession>
<organism evidence="1 2">
    <name type="scientific">Paractinoplanes lichenicola</name>
    <dbReference type="NCBI Taxonomy" id="2802976"/>
    <lineage>
        <taxon>Bacteria</taxon>
        <taxon>Bacillati</taxon>
        <taxon>Actinomycetota</taxon>
        <taxon>Actinomycetes</taxon>
        <taxon>Micromonosporales</taxon>
        <taxon>Micromonosporaceae</taxon>
        <taxon>Paractinoplanes</taxon>
    </lineage>
</organism>
<dbReference type="RefSeq" id="WP_202994496.1">
    <property type="nucleotide sequence ID" value="NZ_JAENHO010000007.1"/>
</dbReference>
<protein>
    <submittedName>
        <fullName evidence="1">Uncharacterized protein</fullName>
    </submittedName>
</protein>
<reference evidence="1 2" key="1">
    <citation type="submission" date="2021-01" db="EMBL/GenBank/DDBJ databases">
        <title>Actinoplanes sp. nov. LDG1-01 isolated from lichen.</title>
        <authorList>
            <person name="Saeng-In P."/>
            <person name="Phongsopitanun W."/>
            <person name="Kanchanasin P."/>
            <person name="Yuki M."/>
            <person name="Kudo T."/>
            <person name="Ohkuma M."/>
            <person name="Tanasupawat S."/>
        </authorList>
    </citation>
    <scope>NUCLEOTIDE SEQUENCE [LARGE SCALE GENOMIC DNA]</scope>
    <source>
        <strain evidence="1 2">LDG1-01</strain>
    </source>
</reference>
<proteinExistence type="predicted"/>
<comment type="caution">
    <text evidence="1">The sequence shown here is derived from an EMBL/GenBank/DDBJ whole genome shotgun (WGS) entry which is preliminary data.</text>
</comment>
<name>A0ABS1VTX1_9ACTN</name>